<sequence length="646" mass="75326">MKKWLYIVFCGFFSVAGYGQIRMPTGGSLGSGQQGGLGQGGQVKIDDSTKVIYGPRTARYFLEEDIFNNHKTLYQIDTSYDDFHRYNFVQRADFQLVDLGNFGTASRNVFFRPIEQLGTQFGYDAYSPYAYQINDVKYYDTKSPYTNLYLTLGGGGQNILRFDHSQNLSPRLNLGMNVQRFTTNKQFGTSGQSDSQTNLAQNWGFVFHGNYRSKDEKYTFLGQFNHLNHHVYEQGGMSPDSLNFKTDRGIEYDNPSATFRTAQSWERRNNWHTYQQYVLAQGFQVYHVFDYKRSIDVFSDTDLTNARLYGFYNNYYYDSTQTRQEVKFRLFENKFGIKGRFQGFNYRAHYRQRIANMNGAYTKSDSTTGTYRLSRFENFVGLWLAYYLKDSTQRATAEFEYLLGRDFKIKGEVVSKWFKVGYLSTFTSPTFVQQLYDANHLRWTNSNRLVNSNNIYGQINVNTKQLRLSPRLDYHLINNYFYYDTAAVARQYTSAFSVVRVGGEAEWRPGKFQFLTQTYYTLVSNNDILRIPRFFANFRATFDFVYAKVLFLQVGGEIHYKSAYYADAYMPLTQQFYLQNRLKTEGVVYTEVFLNARINRVRLFVKMANAAQGNYQGALIRGYFSTPFYPVVGRSLGFGVNWPLFD</sequence>
<proteinExistence type="predicted"/>
<comment type="caution">
    <text evidence="1">The sequence shown here is derived from an EMBL/GenBank/DDBJ whole genome shotgun (WGS) entry which is preliminary data.</text>
</comment>
<dbReference type="EMBL" id="JAMZEL010000002">
    <property type="protein sequence ID" value="MCP1382021.1"/>
    <property type="molecule type" value="Genomic_DNA"/>
</dbReference>
<dbReference type="InterPro" id="IPR025631">
    <property type="entry name" value="Porin_10"/>
</dbReference>
<dbReference type="Pfam" id="PF14121">
    <property type="entry name" value="Porin_10"/>
    <property type="match status" value="1"/>
</dbReference>
<protein>
    <submittedName>
        <fullName evidence="1">Porin</fullName>
    </submittedName>
</protein>
<gene>
    <name evidence="1" type="ORF">NCI00_06270</name>
</gene>
<evidence type="ECO:0000313" key="2">
    <source>
        <dbReference type="Proteomes" id="UP001204772"/>
    </source>
</evidence>
<accession>A0ABT1FJR9</accession>
<organism evidence="1 2">
    <name type="scientific">Runella salmonicolor</name>
    <dbReference type="NCBI Taxonomy" id="2950278"/>
    <lineage>
        <taxon>Bacteria</taxon>
        <taxon>Pseudomonadati</taxon>
        <taxon>Bacteroidota</taxon>
        <taxon>Cytophagia</taxon>
        <taxon>Cytophagales</taxon>
        <taxon>Spirosomataceae</taxon>
        <taxon>Runella</taxon>
    </lineage>
</organism>
<reference evidence="1 2" key="1">
    <citation type="submission" date="2022-06" db="EMBL/GenBank/DDBJ databases">
        <title>Runella sp. S5 genome sequencing.</title>
        <authorList>
            <person name="Park S."/>
        </authorList>
    </citation>
    <scope>NUCLEOTIDE SEQUENCE [LARGE SCALE GENOMIC DNA]</scope>
    <source>
        <strain evidence="1 2">S5</strain>
    </source>
</reference>
<keyword evidence="2" id="KW-1185">Reference proteome</keyword>
<dbReference type="Proteomes" id="UP001204772">
    <property type="component" value="Unassembled WGS sequence"/>
</dbReference>
<dbReference type="RefSeq" id="WP_253526115.1">
    <property type="nucleotide sequence ID" value="NZ_JAMZEL010000002.1"/>
</dbReference>
<name>A0ABT1FJR9_9BACT</name>
<evidence type="ECO:0000313" key="1">
    <source>
        <dbReference type="EMBL" id="MCP1382021.1"/>
    </source>
</evidence>